<evidence type="ECO:0000313" key="6">
    <source>
        <dbReference type="Proteomes" id="UP001500575"/>
    </source>
</evidence>
<feature type="transmembrane region" description="Helical" evidence="2">
    <location>
        <begin position="112"/>
        <end position="130"/>
    </location>
</feature>
<feature type="transmembrane region" description="Helical" evidence="2">
    <location>
        <begin position="88"/>
        <end position="106"/>
    </location>
</feature>
<evidence type="ECO:0008006" key="7">
    <source>
        <dbReference type="Google" id="ProtNLM"/>
    </source>
</evidence>
<dbReference type="Proteomes" id="UP001500575">
    <property type="component" value="Unassembled WGS sequence"/>
</dbReference>
<protein>
    <recommendedName>
        <fullName evidence="7">DUF2510 domain-containing protein</fullName>
    </recommendedName>
</protein>
<dbReference type="RefSeq" id="WP_344301886.1">
    <property type="nucleotide sequence ID" value="NZ_BAAAQQ010000002.1"/>
</dbReference>
<evidence type="ECO:0000256" key="1">
    <source>
        <dbReference type="SAM" id="MobiDB-lite"/>
    </source>
</evidence>
<feature type="region of interest" description="Disordered" evidence="1">
    <location>
        <begin position="36"/>
        <end position="56"/>
    </location>
</feature>
<dbReference type="Pfam" id="PF14230">
    <property type="entry name" value="DUF4333"/>
    <property type="match status" value="1"/>
</dbReference>
<dbReference type="InterPro" id="IPR018929">
    <property type="entry name" value="DUF2510"/>
</dbReference>
<comment type="caution">
    <text evidence="5">The sequence shown here is derived from an EMBL/GenBank/DDBJ whole genome shotgun (WGS) entry which is preliminary data.</text>
</comment>
<keyword evidence="6" id="KW-1185">Reference proteome</keyword>
<reference evidence="6" key="1">
    <citation type="journal article" date="2019" name="Int. J. Syst. Evol. Microbiol.">
        <title>The Global Catalogue of Microorganisms (GCM) 10K type strain sequencing project: providing services to taxonomists for standard genome sequencing and annotation.</title>
        <authorList>
            <consortium name="The Broad Institute Genomics Platform"/>
            <consortium name="The Broad Institute Genome Sequencing Center for Infectious Disease"/>
            <person name="Wu L."/>
            <person name="Ma J."/>
        </authorList>
    </citation>
    <scope>NUCLEOTIDE SEQUENCE [LARGE SCALE GENOMIC DNA]</scope>
    <source>
        <strain evidence="6">JCM 16021</strain>
    </source>
</reference>
<dbReference type="InterPro" id="IPR025637">
    <property type="entry name" value="DUF4333"/>
</dbReference>
<proteinExistence type="predicted"/>
<gene>
    <name evidence="5" type="ORF">GCM10009843_03650</name>
</gene>
<name>A0ABP5JH54_9ACTN</name>
<feature type="transmembrane region" description="Helical" evidence="2">
    <location>
        <begin position="62"/>
        <end position="81"/>
    </location>
</feature>
<evidence type="ECO:0000313" key="5">
    <source>
        <dbReference type="EMBL" id="GAA2114865.1"/>
    </source>
</evidence>
<feature type="transmembrane region" description="Helical" evidence="2">
    <location>
        <begin position="142"/>
        <end position="166"/>
    </location>
</feature>
<feature type="domain" description="DUF2510" evidence="3">
    <location>
        <begin position="17"/>
        <end position="49"/>
    </location>
</feature>
<dbReference type="Pfam" id="PF10708">
    <property type="entry name" value="DUF2510"/>
    <property type="match status" value="1"/>
</dbReference>
<organism evidence="5 6">
    <name type="scientific">Nocardioides bigeumensis</name>
    <dbReference type="NCBI Taxonomy" id="433657"/>
    <lineage>
        <taxon>Bacteria</taxon>
        <taxon>Bacillati</taxon>
        <taxon>Actinomycetota</taxon>
        <taxon>Actinomycetes</taxon>
        <taxon>Propionibacteriales</taxon>
        <taxon>Nocardioidaceae</taxon>
        <taxon>Nocardioides</taxon>
    </lineage>
</organism>
<evidence type="ECO:0000259" key="4">
    <source>
        <dbReference type="Pfam" id="PF14230"/>
    </source>
</evidence>
<dbReference type="EMBL" id="BAAAQQ010000002">
    <property type="protein sequence ID" value="GAA2114865.1"/>
    <property type="molecule type" value="Genomic_DNA"/>
</dbReference>
<keyword evidence="2" id="KW-0472">Membrane</keyword>
<feature type="domain" description="DUF4333" evidence="4">
    <location>
        <begin position="165"/>
        <end position="224"/>
    </location>
</feature>
<feature type="region of interest" description="Disordered" evidence="1">
    <location>
        <begin position="1"/>
        <end position="21"/>
    </location>
</feature>
<accession>A0ABP5JH54</accession>
<keyword evidence="2" id="KW-0812">Transmembrane</keyword>
<evidence type="ECO:0000259" key="3">
    <source>
        <dbReference type="Pfam" id="PF10708"/>
    </source>
</evidence>
<sequence>MTDGDLQATGGGHQLKPGWYPHQTMRDTQRYWDGSQWTDHSAPMPHQPSHAPASPTPKVDPSFAWALAATPLLGLVIYYLIPDGGWSTVFLIAAWVGAFALAWADSKRLESAYVDANPATALLLPILYLWSRTKAAKSTPAIPLAWVASAVVYLAVVLALGSVYTYESEEMESEIEKWLADQGLPGATVDCPADVSGRDGEQFDCSAATAAGTLPVVVTLTDDGGYSWQVG</sequence>
<evidence type="ECO:0000256" key="2">
    <source>
        <dbReference type="SAM" id="Phobius"/>
    </source>
</evidence>
<keyword evidence="2" id="KW-1133">Transmembrane helix</keyword>